<dbReference type="Pfam" id="PF02130">
    <property type="entry name" value="YbeY"/>
    <property type="match status" value="1"/>
</dbReference>
<feature type="binding site" evidence="9">
    <location>
        <position position="123"/>
    </location>
    <ligand>
        <name>Zn(2+)</name>
        <dbReference type="ChEBI" id="CHEBI:29105"/>
        <note>catalytic</note>
    </ligand>
</feature>
<dbReference type="GO" id="GO:0004521">
    <property type="term" value="F:RNA endonuclease activity"/>
    <property type="evidence" value="ECO:0007669"/>
    <property type="project" value="UniProtKB-UniRule"/>
</dbReference>
<keyword evidence="7 9" id="KW-0378">Hydrolase</keyword>
<dbReference type="SUPFAM" id="SSF55486">
    <property type="entry name" value="Metalloproteases ('zincins'), catalytic domain"/>
    <property type="match status" value="1"/>
</dbReference>
<evidence type="ECO:0000313" key="10">
    <source>
        <dbReference type="EMBL" id="ASD30147.1"/>
    </source>
</evidence>
<keyword evidence="9" id="KW-0963">Cytoplasm</keyword>
<dbReference type="RefSeq" id="WP_006689257.1">
    <property type="nucleotide sequence ID" value="NZ_CAMQQM010000017.1"/>
</dbReference>
<gene>
    <name evidence="9 10" type="primary">ybeY</name>
    <name evidence="10" type="ORF">CEG42_02930</name>
</gene>
<dbReference type="PROSITE" id="PS01306">
    <property type="entry name" value="UPF0054"/>
    <property type="match status" value="1"/>
</dbReference>
<evidence type="ECO:0000256" key="9">
    <source>
        <dbReference type="HAMAP-Rule" id="MF_00009"/>
    </source>
</evidence>
<sequence length="155" mass="18442">MHFLITNEVKKIFNHKLYSQRFKQITDLVSTKLNIDKKRFFECHFVDEKTIQKINKNYRNKDYITDVISFAFDDGEIITPLLGEMYICYQKVVDQASQFAHSFERELCFLFTHGLLHLLGYDHIKIEDEKIMFALQDEILNELKITRNINGAKND</sequence>
<protein>
    <recommendedName>
        <fullName evidence="9">Endoribonuclease YbeY</fullName>
        <ecNumber evidence="9">3.1.-.-</ecNumber>
    </recommendedName>
</protein>
<organism evidence="10 11">
    <name type="scientific">Ureaplasma parvum</name>
    <name type="common">Ureaplasma urealyticum biotype 1</name>
    <dbReference type="NCBI Taxonomy" id="134821"/>
    <lineage>
        <taxon>Bacteria</taxon>
        <taxon>Bacillati</taxon>
        <taxon>Mycoplasmatota</taxon>
        <taxon>Mycoplasmoidales</taxon>
        <taxon>Mycoplasmoidaceae</taxon>
        <taxon>Ureaplasma</taxon>
    </lineage>
</organism>
<feature type="binding site" evidence="9">
    <location>
        <position position="117"/>
    </location>
    <ligand>
        <name>Zn(2+)</name>
        <dbReference type="ChEBI" id="CHEBI:29105"/>
        <note>catalytic</note>
    </ligand>
</feature>
<dbReference type="PANTHER" id="PTHR46986">
    <property type="entry name" value="ENDORIBONUCLEASE YBEY, CHLOROPLASTIC"/>
    <property type="match status" value="1"/>
</dbReference>
<proteinExistence type="inferred from homology"/>
<evidence type="ECO:0000313" key="11">
    <source>
        <dbReference type="Proteomes" id="UP000197054"/>
    </source>
</evidence>
<dbReference type="EC" id="3.1.-.-" evidence="9"/>
<dbReference type="Proteomes" id="UP000197054">
    <property type="component" value="Chromosome"/>
</dbReference>
<comment type="function">
    <text evidence="9">Single strand-specific metallo-endoribonuclease involved in late-stage 70S ribosome quality control and in maturation of the 3' terminus of the 16S rRNA.</text>
</comment>
<reference evidence="10 11" key="1">
    <citation type="submission" date="2017-06" db="EMBL/GenBank/DDBJ databases">
        <title>Genome Sequencing and Comparative Genomics Analysis of Five Ureaplasma Urealyticums with Different Drug Resistance.</title>
        <authorList>
            <person name="Ma L."/>
            <person name="Jia T."/>
        </authorList>
    </citation>
    <scope>NUCLEOTIDE SEQUENCE [LARGE SCALE GENOMIC DNA]</scope>
    <source>
        <strain evidence="11">hebnu uu3</strain>
    </source>
</reference>
<keyword evidence="4 9" id="KW-0540">Nuclease</keyword>
<dbReference type="NCBIfam" id="TIGR00043">
    <property type="entry name" value="rRNA maturation RNase YbeY"/>
    <property type="match status" value="1"/>
</dbReference>
<evidence type="ECO:0000256" key="7">
    <source>
        <dbReference type="ARBA" id="ARBA00022801"/>
    </source>
</evidence>
<dbReference type="GO" id="GO:0005737">
    <property type="term" value="C:cytoplasm"/>
    <property type="evidence" value="ECO:0007669"/>
    <property type="project" value="UniProtKB-SubCell"/>
</dbReference>
<evidence type="ECO:0000256" key="8">
    <source>
        <dbReference type="ARBA" id="ARBA00022833"/>
    </source>
</evidence>
<keyword evidence="2 9" id="KW-0690">Ribosome biogenesis</keyword>
<dbReference type="AlphaFoldDB" id="A0AAC9T3R8"/>
<evidence type="ECO:0000256" key="2">
    <source>
        <dbReference type="ARBA" id="ARBA00022517"/>
    </source>
</evidence>
<dbReference type="PANTHER" id="PTHR46986:SF1">
    <property type="entry name" value="ENDORIBONUCLEASE YBEY, CHLOROPLASTIC"/>
    <property type="match status" value="1"/>
</dbReference>
<evidence type="ECO:0000256" key="6">
    <source>
        <dbReference type="ARBA" id="ARBA00022759"/>
    </source>
</evidence>
<dbReference type="InterPro" id="IPR023091">
    <property type="entry name" value="MetalPrtase_cat_dom_sf_prd"/>
</dbReference>
<comment type="subcellular location">
    <subcellularLocation>
        <location evidence="9">Cytoplasm</location>
    </subcellularLocation>
</comment>
<accession>A0AAC9T3R8</accession>
<evidence type="ECO:0000256" key="5">
    <source>
        <dbReference type="ARBA" id="ARBA00022723"/>
    </source>
</evidence>
<keyword evidence="8 9" id="KW-0862">Zinc</keyword>
<name>A0AAC9T3R8_UREPR</name>
<dbReference type="Gene3D" id="3.40.390.30">
    <property type="entry name" value="Metalloproteases ('zincins'), catalytic domain"/>
    <property type="match status" value="1"/>
</dbReference>
<dbReference type="InterPro" id="IPR020549">
    <property type="entry name" value="YbeY_CS"/>
</dbReference>
<dbReference type="GO" id="GO:0006364">
    <property type="term" value="P:rRNA processing"/>
    <property type="evidence" value="ECO:0007669"/>
    <property type="project" value="UniProtKB-UniRule"/>
</dbReference>
<keyword evidence="3 9" id="KW-0698">rRNA processing</keyword>
<dbReference type="InterPro" id="IPR002036">
    <property type="entry name" value="YbeY"/>
</dbReference>
<keyword evidence="6 9" id="KW-0255">Endonuclease</keyword>
<comment type="cofactor">
    <cofactor evidence="9">
        <name>Zn(2+)</name>
        <dbReference type="ChEBI" id="CHEBI:29105"/>
    </cofactor>
    <text evidence="9">Binds 1 zinc ion.</text>
</comment>
<feature type="binding site" evidence="9">
    <location>
        <position position="113"/>
    </location>
    <ligand>
        <name>Zn(2+)</name>
        <dbReference type="ChEBI" id="CHEBI:29105"/>
        <note>catalytic</note>
    </ligand>
</feature>
<evidence type="ECO:0000256" key="3">
    <source>
        <dbReference type="ARBA" id="ARBA00022552"/>
    </source>
</evidence>
<dbReference type="EMBL" id="CP021991">
    <property type="protein sequence ID" value="ASD30147.1"/>
    <property type="molecule type" value="Genomic_DNA"/>
</dbReference>
<comment type="similarity">
    <text evidence="1 9">Belongs to the endoribonuclease YbeY family.</text>
</comment>
<dbReference type="HAMAP" id="MF_00009">
    <property type="entry name" value="Endoribonucl_YbeY"/>
    <property type="match status" value="1"/>
</dbReference>
<evidence type="ECO:0000256" key="4">
    <source>
        <dbReference type="ARBA" id="ARBA00022722"/>
    </source>
</evidence>
<dbReference type="GO" id="GO:0008270">
    <property type="term" value="F:zinc ion binding"/>
    <property type="evidence" value="ECO:0007669"/>
    <property type="project" value="UniProtKB-UniRule"/>
</dbReference>
<dbReference type="GO" id="GO:0004222">
    <property type="term" value="F:metalloendopeptidase activity"/>
    <property type="evidence" value="ECO:0007669"/>
    <property type="project" value="InterPro"/>
</dbReference>
<evidence type="ECO:0000256" key="1">
    <source>
        <dbReference type="ARBA" id="ARBA00010875"/>
    </source>
</evidence>
<keyword evidence="5 9" id="KW-0479">Metal-binding</keyword>